<keyword evidence="4 7" id="KW-0862">Zinc</keyword>
<dbReference type="Pfam" id="PF21175">
    <property type="entry name" value="RecR_C"/>
    <property type="match status" value="1"/>
</dbReference>
<evidence type="ECO:0000256" key="7">
    <source>
        <dbReference type="HAMAP-Rule" id="MF_00017"/>
    </source>
</evidence>
<dbReference type="GO" id="GO:0003677">
    <property type="term" value="F:DNA binding"/>
    <property type="evidence" value="ECO:0007669"/>
    <property type="project" value="UniProtKB-UniRule"/>
</dbReference>
<dbReference type="Pfam" id="PF13662">
    <property type="entry name" value="Toprim_4"/>
    <property type="match status" value="1"/>
</dbReference>
<sequence>MTNIPTIDLLIRHLQRVPYLASKNIYKVASYFLYRSHADIDQLCSVLKQVKEKMHPCSTCYTWCEQGTACMYCTDIKRDKTILCVVEQWYDLLTIERTGGYNGQYHVLTGLICPLEGIGPEELTIYPLIARVNQENIKEVILTMPQTPEGEATVAYITKKLKSSGVLVTCLARGIPVGSQLEFVDRLTVYKALTERRPI</sequence>
<dbReference type="EMBL" id="ARQD01000002">
    <property type="protein sequence ID" value="KIX85276.1"/>
    <property type="molecule type" value="Genomic_DNA"/>
</dbReference>
<dbReference type="PANTHER" id="PTHR30446">
    <property type="entry name" value="RECOMBINATION PROTEIN RECR"/>
    <property type="match status" value="1"/>
</dbReference>
<dbReference type="CDD" id="cd01025">
    <property type="entry name" value="TOPRIM_recR"/>
    <property type="match status" value="1"/>
</dbReference>
<comment type="function">
    <text evidence="7">May play a role in DNA repair. It seems to be involved in an RecBC-independent recombinational process of DNA repair. It may act with RecF and RecO.</text>
</comment>
<proteinExistence type="inferred from homology"/>
<dbReference type="InterPro" id="IPR000093">
    <property type="entry name" value="DNA_Rcmb_RecR"/>
</dbReference>
<feature type="domain" description="Toprim" evidence="8">
    <location>
        <begin position="81"/>
        <end position="176"/>
    </location>
</feature>
<evidence type="ECO:0000313" key="9">
    <source>
        <dbReference type="EMBL" id="KIX85276.1"/>
    </source>
</evidence>
<evidence type="ECO:0000256" key="4">
    <source>
        <dbReference type="ARBA" id="ARBA00022833"/>
    </source>
</evidence>
<evidence type="ECO:0000256" key="6">
    <source>
        <dbReference type="ARBA" id="ARBA00023204"/>
    </source>
</evidence>
<reference evidence="9 10" key="1">
    <citation type="journal article" date="2013" name="Proc. Natl. Acad. Sci. U.S.A.">
        <title>Candidate phylum TM6 genome recovered from a hospital sink biofilm provides genomic insights into this uncultivated phylum.</title>
        <authorList>
            <person name="McLean J.S."/>
            <person name="Lombardo M.J."/>
            <person name="Badger J.H."/>
            <person name="Edlund A."/>
            <person name="Novotny M."/>
            <person name="Yee-Greenbaum J."/>
            <person name="Vyahhi N."/>
            <person name="Hall A.P."/>
            <person name="Yang Y."/>
            <person name="Dupont C.L."/>
            <person name="Ziegler M.G."/>
            <person name="Chitsaz H."/>
            <person name="Allen A.E."/>
            <person name="Yooseph S."/>
            <person name="Tesler G."/>
            <person name="Pevzner P.A."/>
            <person name="Friedman R.M."/>
            <person name="Nealson K.H."/>
            <person name="Venter J.C."/>
            <person name="Lasken R.S."/>
        </authorList>
    </citation>
    <scope>NUCLEOTIDE SEQUENCE [LARGE SCALE GENOMIC DNA]</scope>
    <source>
        <strain evidence="9 10">TM6SC1</strain>
    </source>
</reference>
<dbReference type="InterPro" id="IPR023627">
    <property type="entry name" value="Rcmb_RecR"/>
</dbReference>
<evidence type="ECO:0000256" key="1">
    <source>
        <dbReference type="ARBA" id="ARBA00022723"/>
    </source>
</evidence>
<comment type="caution">
    <text evidence="7">Lacks conserved residue(s) required for the propagation of feature annotation.</text>
</comment>
<keyword evidence="3 7" id="KW-0863">Zinc-finger</keyword>
<dbReference type="Proteomes" id="UP000032214">
    <property type="component" value="Unassembled WGS sequence"/>
</dbReference>
<protein>
    <recommendedName>
        <fullName evidence="7">Recombination protein RecR</fullName>
    </recommendedName>
</protein>
<name>A0A0D2JE40_9BACT</name>
<organism evidence="9 10">
    <name type="scientific">candidate division TM6 bacterium JCVI TM6SC1</name>
    <dbReference type="NCBI Taxonomy" id="1306947"/>
    <lineage>
        <taxon>Bacteria</taxon>
        <taxon>Candidatus Babelota</taxon>
        <taxon>Vermiphilus</taxon>
    </lineage>
</organism>
<dbReference type="InterPro" id="IPR006171">
    <property type="entry name" value="TOPRIM_dom"/>
</dbReference>
<evidence type="ECO:0000259" key="8">
    <source>
        <dbReference type="PROSITE" id="PS50880"/>
    </source>
</evidence>
<keyword evidence="6 7" id="KW-0234">DNA repair</keyword>
<gene>
    <name evidence="7" type="primary">recR</name>
    <name evidence="9" type="ORF">J120_03125</name>
</gene>
<dbReference type="GO" id="GO:0008270">
    <property type="term" value="F:zinc ion binding"/>
    <property type="evidence" value="ECO:0007669"/>
    <property type="project" value="UniProtKB-KW"/>
</dbReference>
<evidence type="ECO:0000256" key="3">
    <source>
        <dbReference type="ARBA" id="ARBA00022771"/>
    </source>
</evidence>
<comment type="caution">
    <text evidence="9">The sequence shown here is derived from an EMBL/GenBank/DDBJ whole genome shotgun (WGS) entry which is preliminary data.</text>
</comment>
<evidence type="ECO:0000313" key="10">
    <source>
        <dbReference type="Proteomes" id="UP000032214"/>
    </source>
</evidence>
<keyword evidence="5 7" id="KW-0233">DNA recombination</keyword>
<dbReference type="InterPro" id="IPR034137">
    <property type="entry name" value="TOPRIM_RecR"/>
</dbReference>
<keyword evidence="2 7" id="KW-0227">DNA damage</keyword>
<dbReference type="PROSITE" id="PS50880">
    <property type="entry name" value="TOPRIM"/>
    <property type="match status" value="1"/>
</dbReference>
<dbReference type="Gene3D" id="3.40.1360.10">
    <property type="match status" value="1"/>
</dbReference>
<dbReference type="GO" id="GO:0006310">
    <property type="term" value="P:DNA recombination"/>
    <property type="evidence" value="ECO:0007669"/>
    <property type="project" value="UniProtKB-UniRule"/>
</dbReference>
<dbReference type="PANTHER" id="PTHR30446:SF0">
    <property type="entry name" value="RECOMBINATION PROTEIN RECR"/>
    <property type="match status" value="1"/>
</dbReference>
<dbReference type="AlphaFoldDB" id="A0A0D2JE40"/>
<keyword evidence="10" id="KW-1185">Reference proteome</keyword>
<evidence type="ECO:0000256" key="5">
    <source>
        <dbReference type="ARBA" id="ARBA00023172"/>
    </source>
</evidence>
<dbReference type="eggNOG" id="COG0353">
    <property type="taxonomic scope" value="Bacteria"/>
</dbReference>
<dbReference type="GO" id="GO:0006281">
    <property type="term" value="P:DNA repair"/>
    <property type="evidence" value="ECO:0007669"/>
    <property type="project" value="UniProtKB-UniRule"/>
</dbReference>
<evidence type="ECO:0000256" key="2">
    <source>
        <dbReference type="ARBA" id="ARBA00022763"/>
    </source>
</evidence>
<dbReference type="SUPFAM" id="SSF111304">
    <property type="entry name" value="Recombination protein RecR"/>
    <property type="match status" value="1"/>
</dbReference>
<comment type="similarity">
    <text evidence="7">Belongs to the RecR family.</text>
</comment>
<dbReference type="NCBIfam" id="TIGR00615">
    <property type="entry name" value="recR"/>
    <property type="match status" value="1"/>
</dbReference>
<dbReference type="HAMAP" id="MF_00017">
    <property type="entry name" value="RecR"/>
    <property type="match status" value="1"/>
</dbReference>
<accession>A0A0D2JE40</accession>
<dbReference type="STRING" id="1306947.J120_03125"/>
<keyword evidence="1 7" id="KW-0479">Metal-binding</keyword>